<dbReference type="EMBL" id="JTDW01000003">
    <property type="protein sequence ID" value="KJD36458.1"/>
    <property type="molecule type" value="Genomic_DNA"/>
</dbReference>
<dbReference type="PATRIC" id="fig|1435349.4.peg.1856"/>
<evidence type="ECO:0000313" key="4">
    <source>
        <dbReference type="Proteomes" id="UP000032578"/>
    </source>
</evidence>
<dbReference type="OrthoDB" id="1090267at2"/>
<dbReference type="STRING" id="1435349.PW52_04700"/>
<dbReference type="Pfam" id="PF07494">
    <property type="entry name" value="Reg_prop"/>
    <property type="match status" value="1"/>
</dbReference>
<dbReference type="InterPro" id="IPR013783">
    <property type="entry name" value="Ig-like_fold"/>
</dbReference>
<keyword evidence="1" id="KW-0472">Membrane</keyword>
<dbReference type="SMART" id="SM00421">
    <property type="entry name" value="HTH_LUXR"/>
    <property type="match status" value="1"/>
</dbReference>
<evidence type="ECO:0000256" key="1">
    <source>
        <dbReference type="SAM" id="Phobius"/>
    </source>
</evidence>
<proteinExistence type="predicted"/>
<organism evidence="3 4">
    <name type="scientific">Neotamlana sedimentorum</name>
    <dbReference type="NCBI Taxonomy" id="1435349"/>
    <lineage>
        <taxon>Bacteria</taxon>
        <taxon>Pseudomonadati</taxon>
        <taxon>Bacteroidota</taxon>
        <taxon>Flavobacteriia</taxon>
        <taxon>Flavobacteriales</taxon>
        <taxon>Flavobacteriaceae</taxon>
        <taxon>Neotamlana</taxon>
    </lineage>
</organism>
<keyword evidence="1" id="KW-1133">Transmembrane helix</keyword>
<reference evidence="3 4" key="1">
    <citation type="submission" date="2014-11" db="EMBL/GenBank/DDBJ databases">
        <title>Tamlana sedimentorum sp. nov., isolated from shallow sand sediments of the Sea of Japan.</title>
        <authorList>
            <person name="Romanenko L.A."/>
        </authorList>
    </citation>
    <scope>NUCLEOTIDE SEQUENCE [LARGE SCALE GENOMIC DNA]</scope>
    <source>
        <strain evidence="3 4">JCM 19808</strain>
    </source>
</reference>
<accession>A0A0D7WCN2</accession>
<protein>
    <recommendedName>
        <fullName evidence="2">HTH luxR-type domain-containing protein</fullName>
    </recommendedName>
</protein>
<evidence type="ECO:0000313" key="3">
    <source>
        <dbReference type="EMBL" id="KJD36458.1"/>
    </source>
</evidence>
<evidence type="ECO:0000259" key="2">
    <source>
        <dbReference type="SMART" id="SM00421"/>
    </source>
</evidence>
<sequence>MKIHLKTIFTFFIFLLVNTKLIAQELPPIQKFSPVDYNADSQNWMLSQASNNFIYAANNKGLLEYNGHNWVVYPSPNNTIFRSVKAIKDKVYTGCYSDFGFWYKNKFGVLEYKSLASKLDNKVLIDEQIWDIIEFNEWVTFQARKHIYFYNTITKAFKTITSKNLIYKIFKIDNRIYYHVANEGLYTIEDGKPKLLVNDAITLSDRVINVFENNKSLFLLTRKSGFYRIEANSLIPWRIPALDTLKNTSVFSAIQLHDKSFMLGTISKGILHLTKDGHIDYIINQKKGLSNNTVLSLFEDSNHNVWAGLDNGLDCINVTSPIKTFIDYDGVLGTVYTTKVFKDYLYLGTNQGLFYRKLGALNDDFKFIKGTAGQVWSLYNYNDEYLLCGHHLGGFLVTKDEVKQISKHFGVWNFQKVPNQENLLLQGNYDGIYVLENTNNNWKLRNKIKGFNNSSRYFEITNSNQIWVNHEYKGVFKLTLNDSLTKVVNVTKEQTLPKGKNSSLISYRDTIVYMSNSGVFKLNDSLGTFKKDSTLSKLAVENQYISGKMVVDLNKKLWMFYKESLSFIENDNLTNNVKITNLPIPSKFRRGALGFENIENIAHNNYILGTTNGYLKLNLDNTSYKNNYYVHLNSISNTNLNQNTTTRISLKDSGDFNYKYGILTFNFSVPEYEKYLDVKYQFKLNGNMNEWSEWSNKAEISFENLPYGDYHFEVKAKVGNQLSSNIASYKFTINKPWFISNLAWCLYFLLLIAIAILTHSIYKNYYNKMLKNKELENKQIIMQMKNEKLNQDIENKNRELAISTMSIIKKNRVLNKIKKELKKSKNANNAEAIKLVESNLNDSKDWSFFEQAFNNADKDFLEKIKQVHPDLTPNDLRFCAYLRLNLSSKEMAPLLNISVKSVETKRYRLRKKLGLEHDNGLVNYILKF</sequence>
<dbReference type="GO" id="GO:0003677">
    <property type="term" value="F:DNA binding"/>
    <property type="evidence" value="ECO:0007669"/>
    <property type="project" value="InterPro"/>
</dbReference>
<dbReference type="GO" id="GO:0006355">
    <property type="term" value="P:regulation of DNA-templated transcription"/>
    <property type="evidence" value="ECO:0007669"/>
    <property type="project" value="InterPro"/>
</dbReference>
<feature type="domain" description="HTH luxR-type" evidence="2">
    <location>
        <begin position="868"/>
        <end position="925"/>
    </location>
</feature>
<dbReference type="Pfam" id="PF07495">
    <property type="entry name" value="Y_Y_Y"/>
    <property type="match status" value="1"/>
</dbReference>
<dbReference type="AlphaFoldDB" id="A0A0D7WCN2"/>
<feature type="transmembrane region" description="Helical" evidence="1">
    <location>
        <begin position="737"/>
        <end position="762"/>
    </location>
</feature>
<gene>
    <name evidence="3" type="ORF">PW52_04700</name>
</gene>
<dbReference type="InterPro" id="IPR015943">
    <property type="entry name" value="WD40/YVTN_repeat-like_dom_sf"/>
</dbReference>
<dbReference type="Proteomes" id="UP000032578">
    <property type="component" value="Unassembled WGS sequence"/>
</dbReference>
<dbReference type="Gene3D" id="1.10.10.10">
    <property type="entry name" value="Winged helix-like DNA-binding domain superfamily/Winged helix DNA-binding domain"/>
    <property type="match status" value="1"/>
</dbReference>
<dbReference type="SUPFAM" id="SSF46894">
    <property type="entry name" value="C-terminal effector domain of the bipartite response regulators"/>
    <property type="match status" value="1"/>
</dbReference>
<dbReference type="InterPro" id="IPR016032">
    <property type="entry name" value="Sig_transdc_resp-reg_C-effctor"/>
</dbReference>
<comment type="caution">
    <text evidence="3">The sequence shown here is derived from an EMBL/GenBank/DDBJ whole genome shotgun (WGS) entry which is preliminary data.</text>
</comment>
<dbReference type="InterPro" id="IPR011110">
    <property type="entry name" value="Reg_prop"/>
</dbReference>
<keyword evidence="4" id="KW-1185">Reference proteome</keyword>
<dbReference type="InterPro" id="IPR000792">
    <property type="entry name" value="Tscrpt_reg_LuxR_C"/>
</dbReference>
<dbReference type="Gene3D" id="2.130.10.10">
    <property type="entry name" value="YVTN repeat-like/Quinoprotein amine dehydrogenase"/>
    <property type="match status" value="1"/>
</dbReference>
<keyword evidence="1" id="KW-0812">Transmembrane</keyword>
<dbReference type="InterPro" id="IPR036388">
    <property type="entry name" value="WH-like_DNA-bd_sf"/>
</dbReference>
<dbReference type="InterPro" id="IPR011123">
    <property type="entry name" value="Y_Y_Y"/>
</dbReference>
<name>A0A0D7WCN2_9FLAO</name>
<dbReference type="Gene3D" id="2.60.40.10">
    <property type="entry name" value="Immunoglobulins"/>
    <property type="match status" value="1"/>
</dbReference>